<reference evidence="1 2" key="1">
    <citation type="journal article" date="2009" name="PLoS Genet.">
        <title>Genomic analysis of the basal lineage fungus Rhizopus oryzae reveals a whole-genome duplication.</title>
        <authorList>
            <person name="Ma L.-J."/>
            <person name="Ibrahim A.S."/>
            <person name="Skory C."/>
            <person name="Grabherr M.G."/>
            <person name="Burger G."/>
            <person name="Butler M."/>
            <person name="Elias M."/>
            <person name="Idnurm A."/>
            <person name="Lang B.F."/>
            <person name="Sone T."/>
            <person name="Abe A."/>
            <person name="Calvo S.E."/>
            <person name="Corrochano L.M."/>
            <person name="Engels R."/>
            <person name="Fu J."/>
            <person name="Hansberg W."/>
            <person name="Kim J.-M."/>
            <person name="Kodira C.D."/>
            <person name="Koehrsen M.J."/>
            <person name="Liu B."/>
            <person name="Miranda-Saavedra D."/>
            <person name="O'Leary S."/>
            <person name="Ortiz-Castellanos L."/>
            <person name="Poulter R."/>
            <person name="Rodriguez-Romero J."/>
            <person name="Ruiz-Herrera J."/>
            <person name="Shen Y.-Q."/>
            <person name="Zeng Q."/>
            <person name="Galagan J."/>
            <person name="Birren B.W."/>
            <person name="Cuomo C.A."/>
            <person name="Wickes B.L."/>
        </authorList>
    </citation>
    <scope>NUCLEOTIDE SEQUENCE [LARGE SCALE GENOMIC DNA]</scope>
    <source>
        <strain evidence="2">RA 99-880 / ATCC MYA-4621 / FGSC 9543 / NRRL 43880</strain>
    </source>
</reference>
<accession>I1C3Z6</accession>
<dbReference type="EMBL" id="CH476736">
    <property type="protein sequence ID" value="EIE83176.1"/>
    <property type="molecule type" value="Genomic_DNA"/>
</dbReference>
<evidence type="ECO:0000313" key="2">
    <source>
        <dbReference type="Proteomes" id="UP000009138"/>
    </source>
</evidence>
<dbReference type="RefSeq" id="XP_067518572.1">
    <property type="nucleotide sequence ID" value="XM_067662471.1"/>
</dbReference>
<protein>
    <submittedName>
        <fullName evidence="1">Uncharacterized protein</fullName>
    </submittedName>
</protein>
<dbReference type="GeneID" id="93614852"/>
<proteinExistence type="predicted"/>
<dbReference type="Proteomes" id="UP000009138">
    <property type="component" value="Unassembled WGS sequence"/>
</dbReference>
<dbReference type="InParanoid" id="I1C3Z6"/>
<name>I1C3Z6_RHIO9</name>
<dbReference type="VEuPathDB" id="FungiDB:RO3G_07881"/>
<evidence type="ECO:0000313" key="1">
    <source>
        <dbReference type="EMBL" id="EIE83176.1"/>
    </source>
</evidence>
<gene>
    <name evidence="1" type="ORF">RO3G_07881</name>
</gene>
<sequence length="52" mass="5834">MSKNSKAIMMSIIYTQSSWSSWSLRSIMSESFGNLTILTKRANNIQHVIAGI</sequence>
<organism evidence="1 2">
    <name type="scientific">Rhizopus delemar (strain RA 99-880 / ATCC MYA-4621 / FGSC 9543 / NRRL 43880)</name>
    <name type="common">Mucormycosis agent</name>
    <name type="synonym">Rhizopus arrhizus var. delemar</name>
    <dbReference type="NCBI Taxonomy" id="246409"/>
    <lineage>
        <taxon>Eukaryota</taxon>
        <taxon>Fungi</taxon>
        <taxon>Fungi incertae sedis</taxon>
        <taxon>Mucoromycota</taxon>
        <taxon>Mucoromycotina</taxon>
        <taxon>Mucoromycetes</taxon>
        <taxon>Mucorales</taxon>
        <taxon>Mucorineae</taxon>
        <taxon>Rhizopodaceae</taxon>
        <taxon>Rhizopus</taxon>
    </lineage>
</organism>
<keyword evidence="2" id="KW-1185">Reference proteome</keyword>
<dbReference type="AlphaFoldDB" id="I1C3Z6"/>